<accession>A0A2V4U5V8</accession>
<dbReference type="AlphaFoldDB" id="A0A2V4U5V8"/>
<organism evidence="2 3">
    <name type="scientific">Paraburkholderia silvatlantica</name>
    <dbReference type="NCBI Taxonomy" id="321895"/>
    <lineage>
        <taxon>Bacteria</taxon>
        <taxon>Pseudomonadati</taxon>
        <taxon>Pseudomonadota</taxon>
        <taxon>Betaproteobacteria</taxon>
        <taxon>Burkholderiales</taxon>
        <taxon>Burkholderiaceae</taxon>
        <taxon>Paraburkholderia</taxon>
    </lineage>
</organism>
<evidence type="ECO:0000313" key="2">
    <source>
        <dbReference type="EMBL" id="PYE17691.1"/>
    </source>
</evidence>
<dbReference type="EMBL" id="QJSQ01000025">
    <property type="protein sequence ID" value="PYE17691.1"/>
    <property type="molecule type" value="Genomic_DNA"/>
</dbReference>
<comment type="caution">
    <text evidence="2">The sequence shown here is derived from an EMBL/GenBank/DDBJ whole genome shotgun (WGS) entry which is preliminary data.</text>
</comment>
<reference evidence="2 3" key="1">
    <citation type="submission" date="2018-06" db="EMBL/GenBank/DDBJ databases">
        <title>Genomic Encyclopedia of Type Strains, Phase IV (KMG-V): Genome sequencing to study the core and pangenomes of soil and plant-associated prokaryotes.</title>
        <authorList>
            <person name="Whitman W."/>
        </authorList>
    </citation>
    <scope>NUCLEOTIDE SEQUENCE [LARGE SCALE GENOMIC DNA]</scope>
    <source>
        <strain evidence="2 3">SRCL-318</strain>
    </source>
</reference>
<evidence type="ECO:0000313" key="3">
    <source>
        <dbReference type="Proteomes" id="UP000247772"/>
    </source>
</evidence>
<protein>
    <submittedName>
        <fullName evidence="2">Uncharacterized protein</fullName>
    </submittedName>
</protein>
<name>A0A2V4U5V8_9BURK</name>
<feature type="region of interest" description="Disordered" evidence="1">
    <location>
        <begin position="205"/>
        <end position="243"/>
    </location>
</feature>
<dbReference type="Proteomes" id="UP000247772">
    <property type="component" value="Unassembled WGS sequence"/>
</dbReference>
<gene>
    <name evidence="2" type="ORF">C7410_12566</name>
</gene>
<evidence type="ECO:0000256" key="1">
    <source>
        <dbReference type="SAM" id="MobiDB-lite"/>
    </source>
</evidence>
<proteinExistence type="predicted"/>
<feature type="compositionally biased region" description="Basic residues" evidence="1">
    <location>
        <begin position="217"/>
        <end position="227"/>
    </location>
</feature>
<sequence length="243" mass="26557">MAGKTLKEVEGRSCKRQLKTYLNTQLLLPARAACEPVAANAREPSSTGSKPIAALEAEARTSFVAEIAANFAKPPDAAARAGRTHARTVTQSGQCAFPLDGGVVQRTTWEVDPSGQVGISPSRNEDSGEFGEEVLEHGQLSGMTTVADAIAREMIDLPGTMRRVAQSQRRCRLSSARIFPGINSPGKHFFSAIRQGDGLRLLRHPMSRRRDCAPPPSRRRAQRRHAPSRSPAYRPPRTCRRPR</sequence>